<evidence type="ECO:0000256" key="1">
    <source>
        <dbReference type="SAM" id="SignalP"/>
    </source>
</evidence>
<comment type="caution">
    <text evidence="2">The sequence shown here is derived from an EMBL/GenBank/DDBJ whole genome shotgun (WGS) entry which is preliminary data.</text>
</comment>
<name>A0AAD9M130_9PEZI</name>
<dbReference type="EMBL" id="MU842855">
    <property type="protein sequence ID" value="KAK2030131.1"/>
    <property type="molecule type" value="Genomic_DNA"/>
</dbReference>
<reference evidence="2" key="1">
    <citation type="submission" date="2021-06" db="EMBL/GenBank/DDBJ databases">
        <title>Comparative genomics, transcriptomics and evolutionary studies reveal genomic signatures of adaptation to plant cell wall in hemibiotrophic fungi.</title>
        <authorList>
            <consortium name="DOE Joint Genome Institute"/>
            <person name="Baroncelli R."/>
            <person name="Diaz J.F."/>
            <person name="Benocci T."/>
            <person name="Peng M."/>
            <person name="Battaglia E."/>
            <person name="Haridas S."/>
            <person name="Andreopoulos W."/>
            <person name="Labutti K."/>
            <person name="Pangilinan J."/>
            <person name="Floch G.L."/>
            <person name="Makela M.R."/>
            <person name="Henrissat B."/>
            <person name="Grigoriev I.V."/>
            <person name="Crouch J.A."/>
            <person name="De Vries R.P."/>
            <person name="Sukno S.A."/>
            <person name="Thon M.R."/>
        </authorList>
    </citation>
    <scope>NUCLEOTIDE SEQUENCE</scope>
    <source>
        <strain evidence="2">MAFF235873</strain>
    </source>
</reference>
<dbReference type="Proteomes" id="UP001232148">
    <property type="component" value="Unassembled WGS sequence"/>
</dbReference>
<gene>
    <name evidence="2" type="ORF">LX32DRAFT_336676</name>
</gene>
<feature type="signal peptide" evidence="1">
    <location>
        <begin position="1"/>
        <end position="19"/>
    </location>
</feature>
<sequence>MVTFTHVAAFLLTATAVTAATAPMDCYCTSLDANGNVVPDDADVTSACAGLGQLVTLSDTLDCYDQAECLHCTVPRDGTSEDDVKSKKFLTYCSLHGRCGNYSQ</sequence>
<organism evidence="2 3">
    <name type="scientific">Colletotrichum zoysiae</name>
    <dbReference type="NCBI Taxonomy" id="1216348"/>
    <lineage>
        <taxon>Eukaryota</taxon>
        <taxon>Fungi</taxon>
        <taxon>Dikarya</taxon>
        <taxon>Ascomycota</taxon>
        <taxon>Pezizomycotina</taxon>
        <taxon>Sordariomycetes</taxon>
        <taxon>Hypocreomycetidae</taxon>
        <taxon>Glomerellales</taxon>
        <taxon>Glomerellaceae</taxon>
        <taxon>Colletotrichum</taxon>
        <taxon>Colletotrichum graminicola species complex</taxon>
    </lineage>
</organism>
<keyword evidence="1" id="KW-0732">Signal</keyword>
<protein>
    <submittedName>
        <fullName evidence="2">Uncharacterized protein</fullName>
    </submittedName>
</protein>
<proteinExistence type="predicted"/>
<accession>A0AAD9M130</accession>
<evidence type="ECO:0000313" key="2">
    <source>
        <dbReference type="EMBL" id="KAK2030131.1"/>
    </source>
</evidence>
<keyword evidence="3" id="KW-1185">Reference proteome</keyword>
<evidence type="ECO:0000313" key="3">
    <source>
        <dbReference type="Proteomes" id="UP001232148"/>
    </source>
</evidence>
<dbReference type="AlphaFoldDB" id="A0AAD9M130"/>
<feature type="chain" id="PRO_5041957709" evidence="1">
    <location>
        <begin position="20"/>
        <end position="104"/>
    </location>
</feature>